<keyword evidence="2" id="KW-1185">Reference proteome</keyword>
<accession>A0A239I287</accession>
<dbReference type="OrthoDB" id="6809238at2"/>
<name>A0A239I287_9PSED</name>
<sequence length="269" mass="30343">MKPEMSEFSYGFAFTNELIHAPGSHVVAAPEFPSLQKEGKPGGGYDVKIPFGSPLFLQFKLSHFMARTNSKEYSLMGGAYYRWHLHALKHSAQHDLLLDLEGRGNEVYYVAPAFHQTAELNTHYLSKEIVERSAGFRPSDIGTLDDEEHYVVFDSSPLAYRCSDDPHSVRFQMMSHWLGAQQGQRDSRALSDAEVHAIGETIVDALRQSRTRRKLVGHKSIDPDDVARAIDNEPTLRTLAFVSRTVLDSELLIVTPTERSSKVVRRKRS</sequence>
<reference evidence="2" key="1">
    <citation type="submission" date="2017-06" db="EMBL/GenBank/DDBJ databases">
        <authorList>
            <person name="Varghese N."/>
            <person name="Submissions S."/>
        </authorList>
    </citation>
    <scope>NUCLEOTIDE SEQUENCE [LARGE SCALE GENOMIC DNA]</scope>
    <source>
        <strain evidence="2">DSM 22348</strain>
    </source>
</reference>
<dbReference type="RefSeq" id="WP_042126143.1">
    <property type="nucleotide sequence ID" value="NZ_FZOL01000017.1"/>
</dbReference>
<dbReference type="Proteomes" id="UP000198407">
    <property type="component" value="Unassembled WGS sequence"/>
</dbReference>
<evidence type="ECO:0000313" key="1">
    <source>
        <dbReference type="EMBL" id="SNS86474.1"/>
    </source>
</evidence>
<dbReference type="AlphaFoldDB" id="A0A239I287"/>
<proteinExistence type="predicted"/>
<dbReference type="EMBL" id="FZOL01000017">
    <property type="protein sequence ID" value="SNS86474.1"/>
    <property type="molecule type" value="Genomic_DNA"/>
</dbReference>
<protein>
    <submittedName>
        <fullName evidence="1">Uncharacterized protein</fullName>
    </submittedName>
</protein>
<organism evidence="1 2">
    <name type="scientific">Pseudomonas japonica</name>
    <dbReference type="NCBI Taxonomy" id="256466"/>
    <lineage>
        <taxon>Bacteria</taxon>
        <taxon>Pseudomonadati</taxon>
        <taxon>Pseudomonadota</taxon>
        <taxon>Gammaproteobacteria</taxon>
        <taxon>Pseudomonadales</taxon>
        <taxon>Pseudomonadaceae</taxon>
        <taxon>Pseudomonas</taxon>
    </lineage>
</organism>
<gene>
    <name evidence="1" type="ORF">SAMN05444352_11715</name>
</gene>
<evidence type="ECO:0000313" key="2">
    <source>
        <dbReference type="Proteomes" id="UP000198407"/>
    </source>
</evidence>